<accession>A0AAJ1TWW7</accession>
<reference evidence="9" key="1">
    <citation type="submission" date="2023-07" db="EMBL/GenBank/DDBJ databases">
        <title>Genomic Encyclopedia of Type Strains, Phase IV (KMG-IV): sequencing the most valuable type-strain genomes for metagenomic binning, comparative biology and taxonomic classification.</title>
        <authorList>
            <person name="Goeker M."/>
        </authorList>
    </citation>
    <scope>NUCLEOTIDE SEQUENCE</scope>
    <source>
        <strain evidence="9">DSM 19569</strain>
    </source>
</reference>
<dbReference type="Proteomes" id="UP001223420">
    <property type="component" value="Unassembled WGS sequence"/>
</dbReference>
<organism evidence="9 10">
    <name type="scientific">Methylobacterium brachiatum</name>
    <dbReference type="NCBI Taxonomy" id="269660"/>
    <lineage>
        <taxon>Bacteria</taxon>
        <taxon>Pseudomonadati</taxon>
        <taxon>Pseudomonadota</taxon>
        <taxon>Alphaproteobacteria</taxon>
        <taxon>Hyphomicrobiales</taxon>
        <taxon>Methylobacteriaceae</taxon>
        <taxon>Methylobacterium</taxon>
    </lineage>
</organism>
<evidence type="ECO:0000313" key="9">
    <source>
        <dbReference type="EMBL" id="MDQ0544038.1"/>
    </source>
</evidence>
<keyword evidence="5 6" id="KW-0482">Metalloprotease</keyword>
<comment type="similarity">
    <text evidence="6">Belongs to the peptidase M48 family.</text>
</comment>
<proteinExistence type="inferred from homology"/>
<dbReference type="InterPro" id="IPR055518">
    <property type="entry name" value="DUF7092"/>
</dbReference>
<evidence type="ECO:0000256" key="4">
    <source>
        <dbReference type="ARBA" id="ARBA00022833"/>
    </source>
</evidence>
<dbReference type="InterPro" id="IPR051156">
    <property type="entry name" value="Mito/Outer_Membr_Metalloprot"/>
</dbReference>
<dbReference type="RefSeq" id="WP_230366461.1">
    <property type="nucleotide sequence ID" value="NZ_JAJALK010000005.1"/>
</dbReference>
<evidence type="ECO:0000313" key="10">
    <source>
        <dbReference type="Proteomes" id="UP001223420"/>
    </source>
</evidence>
<dbReference type="PANTHER" id="PTHR22726:SF1">
    <property type="entry name" value="METALLOENDOPEPTIDASE OMA1, MITOCHONDRIAL"/>
    <property type="match status" value="1"/>
</dbReference>
<dbReference type="GO" id="GO:0004222">
    <property type="term" value="F:metalloendopeptidase activity"/>
    <property type="evidence" value="ECO:0007669"/>
    <property type="project" value="InterPro"/>
</dbReference>
<sequence>MAALTGAGRYFDGRTARPVPVSLRLEAGRLAVSGPDLRRDWNGLDLRAEDARPPLMRVGPADTPERVEFSDKALAAALEALCPDLHVGPAGQGGTLTVALWSMAAGITLLGLAAFGVPALADAIAPLVPAAVEERIGALVEDQIGSLLGNPPACAAPEGRAALGRLVTRLRGDLPPGLRVSVRRSRTDANALTLPGGRVMVLSKLLDEARSPDEFAGVLAHEFGHVAARDPTRSLIRSSGIAYLLGYLVGDVAGSAVIVALGENVLSAGYSREAERAADAYAVAAVTRAGGDAAALATILERIAADRDESLAFLRSHPFTRERAAAIRSRAAPPAADRPPLLDAPSWAALRAICATNPPG</sequence>
<name>A0AAJ1TWW7_9HYPH</name>
<dbReference type="Gene3D" id="3.30.2010.10">
    <property type="entry name" value="Metalloproteases ('zincins'), catalytic domain"/>
    <property type="match status" value="1"/>
</dbReference>
<keyword evidence="2" id="KW-0479">Metal-binding</keyword>
<dbReference type="Pfam" id="PF01435">
    <property type="entry name" value="Peptidase_M48"/>
    <property type="match status" value="1"/>
</dbReference>
<dbReference type="GO" id="GO:0046872">
    <property type="term" value="F:metal ion binding"/>
    <property type="evidence" value="ECO:0007669"/>
    <property type="project" value="UniProtKB-KW"/>
</dbReference>
<feature type="domain" description="Peptidase M48" evidence="7">
    <location>
        <begin position="179"/>
        <end position="330"/>
    </location>
</feature>
<comment type="cofactor">
    <cofactor evidence="6">
        <name>Zn(2+)</name>
        <dbReference type="ChEBI" id="CHEBI:29105"/>
    </cofactor>
    <text evidence="6">Binds 1 zinc ion per subunit.</text>
</comment>
<evidence type="ECO:0000259" key="7">
    <source>
        <dbReference type="Pfam" id="PF01435"/>
    </source>
</evidence>
<dbReference type="InterPro" id="IPR001915">
    <property type="entry name" value="Peptidase_M48"/>
</dbReference>
<dbReference type="PANTHER" id="PTHR22726">
    <property type="entry name" value="METALLOENDOPEPTIDASE OMA1"/>
    <property type="match status" value="1"/>
</dbReference>
<keyword evidence="4 6" id="KW-0862">Zinc</keyword>
<dbReference type="EMBL" id="JAUSWL010000004">
    <property type="protein sequence ID" value="MDQ0544038.1"/>
    <property type="molecule type" value="Genomic_DNA"/>
</dbReference>
<comment type="caution">
    <text evidence="9">The sequence shown here is derived from an EMBL/GenBank/DDBJ whole genome shotgun (WGS) entry which is preliminary data.</text>
</comment>
<evidence type="ECO:0000256" key="1">
    <source>
        <dbReference type="ARBA" id="ARBA00022670"/>
    </source>
</evidence>
<evidence type="ECO:0000256" key="5">
    <source>
        <dbReference type="ARBA" id="ARBA00023049"/>
    </source>
</evidence>
<dbReference type="GO" id="GO:0051603">
    <property type="term" value="P:proteolysis involved in protein catabolic process"/>
    <property type="evidence" value="ECO:0007669"/>
    <property type="project" value="TreeGrafter"/>
</dbReference>
<dbReference type="GO" id="GO:0016020">
    <property type="term" value="C:membrane"/>
    <property type="evidence" value="ECO:0007669"/>
    <property type="project" value="TreeGrafter"/>
</dbReference>
<keyword evidence="1 6" id="KW-0645">Protease</keyword>
<dbReference type="Pfam" id="PF23368">
    <property type="entry name" value="DUF7092"/>
    <property type="match status" value="1"/>
</dbReference>
<evidence type="ECO:0000256" key="3">
    <source>
        <dbReference type="ARBA" id="ARBA00022801"/>
    </source>
</evidence>
<feature type="domain" description="DUF7092" evidence="8">
    <location>
        <begin position="7"/>
        <end position="80"/>
    </location>
</feature>
<dbReference type="AlphaFoldDB" id="A0AAJ1TWW7"/>
<protein>
    <submittedName>
        <fullName evidence="9">Zn-dependent protease with chaperone function</fullName>
    </submittedName>
</protein>
<gene>
    <name evidence="9" type="ORF">QO001_002967</name>
</gene>
<evidence type="ECO:0000256" key="2">
    <source>
        <dbReference type="ARBA" id="ARBA00022723"/>
    </source>
</evidence>
<keyword evidence="3 6" id="KW-0378">Hydrolase</keyword>
<evidence type="ECO:0000256" key="6">
    <source>
        <dbReference type="RuleBase" id="RU003983"/>
    </source>
</evidence>
<evidence type="ECO:0000259" key="8">
    <source>
        <dbReference type="Pfam" id="PF23368"/>
    </source>
</evidence>
<dbReference type="CDD" id="cd07332">
    <property type="entry name" value="M48C_Oma1_like"/>
    <property type="match status" value="1"/>
</dbReference>